<evidence type="ECO:0000313" key="3">
    <source>
        <dbReference type="Proteomes" id="UP001235939"/>
    </source>
</evidence>
<dbReference type="EMBL" id="CP092878">
    <property type="protein sequence ID" value="UYV78344.1"/>
    <property type="molecule type" value="Genomic_DNA"/>
</dbReference>
<feature type="region of interest" description="Disordered" evidence="1">
    <location>
        <begin position="1"/>
        <end position="26"/>
    </location>
</feature>
<proteinExistence type="predicted"/>
<name>A0ABY6LB02_9ARAC</name>
<sequence length="203" mass="23338">MSIHTEFKTTTTHPCRHGHAPPRHVGKHTMFSAQKVSNQKNELTIEEIECSVLVTLSKLIEKYWILRDRKTVSRIFRKCVICRRYSAKLGSVEAAPLPTSRIHLGKPFHFTGIDLFGPFLLRNNTKTWVALFTCGVYRAVYMEVIQGLDTPSFLVALRRFISRRGRPLVIYSDNGTNFAKTNKLLSHIDWNQMQNYSSAQKIT</sequence>
<dbReference type="PANTHER" id="PTHR47331">
    <property type="entry name" value="PHD-TYPE DOMAIN-CONTAINING PROTEIN"/>
    <property type="match status" value="1"/>
</dbReference>
<reference evidence="2 3" key="1">
    <citation type="submission" date="2022-01" db="EMBL/GenBank/DDBJ databases">
        <title>A chromosomal length assembly of Cordylochernes scorpioides.</title>
        <authorList>
            <person name="Zeh D."/>
            <person name="Zeh J."/>
        </authorList>
    </citation>
    <scope>NUCLEOTIDE SEQUENCE [LARGE SCALE GENOMIC DNA]</scope>
    <source>
        <strain evidence="2">IN4F17</strain>
        <tissue evidence="2">Whole Body</tissue>
    </source>
</reference>
<evidence type="ECO:0008006" key="4">
    <source>
        <dbReference type="Google" id="ProtNLM"/>
    </source>
</evidence>
<dbReference type="SUPFAM" id="SSF53098">
    <property type="entry name" value="Ribonuclease H-like"/>
    <property type="match status" value="1"/>
</dbReference>
<evidence type="ECO:0000256" key="1">
    <source>
        <dbReference type="SAM" id="MobiDB-lite"/>
    </source>
</evidence>
<feature type="compositionally biased region" description="Basic residues" evidence="1">
    <location>
        <begin position="14"/>
        <end position="26"/>
    </location>
</feature>
<dbReference type="InterPro" id="IPR036397">
    <property type="entry name" value="RNaseH_sf"/>
</dbReference>
<evidence type="ECO:0000313" key="2">
    <source>
        <dbReference type="EMBL" id="UYV78344.1"/>
    </source>
</evidence>
<dbReference type="Gene3D" id="3.30.420.10">
    <property type="entry name" value="Ribonuclease H-like superfamily/Ribonuclease H"/>
    <property type="match status" value="1"/>
</dbReference>
<dbReference type="PANTHER" id="PTHR47331:SF6">
    <property type="entry name" value="DOUBLECORTIN DOMAIN-CONTAINING PROTEIN"/>
    <property type="match status" value="1"/>
</dbReference>
<organism evidence="2 3">
    <name type="scientific">Cordylochernes scorpioides</name>
    <dbReference type="NCBI Taxonomy" id="51811"/>
    <lineage>
        <taxon>Eukaryota</taxon>
        <taxon>Metazoa</taxon>
        <taxon>Ecdysozoa</taxon>
        <taxon>Arthropoda</taxon>
        <taxon>Chelicerata</taxon>
        <taxon>Arachnida</taxon>
        <taxon>Pseudoscorpiones</taxon>
        <taxon>Cheliferoidea</taxon>
        <taxon>Chernetidae</taxon>
        <taxon>Cordylochernes</taxon>
    </lineage>
</organism>
<dbReference type="InterPro" id="IPR012337">
    <property type="entry name" value="RNaseH-like_sf"/>
</dbReference>
<keyword evidence="3" id="KW-1185">Reference proteome</keyword>
<dbReference type="Proteomes" id="UP001235939">
    <property type="component" value="Chromosome 16"/>
</dbReference>
<accession>A0ABY6LB02</accession>
<protein>
    <recommendedName>
        <fullName evidence="4">Integrase catalytic domain-containing protein</fullName>
    </recommendedName>
</protein>
<gene>
    <name evidence="2" type="ORF">LAZ67_16001022</name>
</gene>